<evidence type="ECO:0000256" key="3">
    <source>
        <dbReference type="ARBA" id="ARBA00022833"/>
    </source>
</evidence>
<dbReference type="GeneID" id="28937099"/>
<dbReference type="SMART" id="SM00184">
    <property type="entry name" value="RING"/>
    <property type="match status" value="1"/>
</dbReference>
<sequence>MIIDLTNDEKELTESTSSLSSIQCSICLDAPKDLSATPCGHLFCYACIHQALSSAGATCPICRQKVSRQRILALEVMLAPETREYPSRNKQIRHI</sequence>
<feature type="domain" description="RING-type" evidence="5">
    <location>
        <begin position="24"/>
        <end position="63"/>
    </location>
</feature>
<dbReference type="PANTHER" id="PTHR47094:SF1">
    <property type="entry name" value="RING-TYPE E3 UBIQUITIN TRANSFERASE"/>
    <property type="match status" value="1"/>
</dbReference>
<dbReference type="VEuPathDB" id="FungiDB:T552_02351"/>
<keyword evidence="3" id="KW-0862">Zinc</keyword>
<evidence type="ECO:0000259" key="5">
    <source>
        <dbReference type="PROSITE" id="PS50089"/>
    </source>
</evidence>
<comment type="caution">
    <text evidence="6">The sequence shown here is derived from an EMBL/GenBank/DDBJ whole genome shotgun (WGS) entry which is preliminary data.</text>
</comment>
<dbReference type="PROSITE" id="PS50089">
    <property type="entry name" value="ZF_RING_2"/>
    <property type="match status" value="1"/>
</dbReference>
<dbReference type="OrthoDB" id="6270329at2759"/>
<dbReference type="GO" id="GO:0061630">
    <property type="term" value="F:ubiquitin protein ligase activity"/>
    <property type="evidence" value="ECO:0007669"/>
    <property type="project" value="InterPro"/>
</dbReference>
<dbReference type="GO" id="GO:0032183">
    <property type="term" value="F:SUMO binding"/>
    <property type="evidence" value="ECO:0007669"/>
    <property type="project" value="TreeGrafter"/>
</dbReference>
<keyword evidence="2 4" id="KW-0863">Zinc-finger</keyword>
<evidence type="ECO:0000256" key="1">
    <source>
        <dbReference type="ARBA" id="ARBA00022723"/>
    </source>
</evidence>
<dbReference type="SUPFAM" id="SSF57850">
    <property type="entry name" value="RING/U-box"/>
    <property type="match status" value="1"/>
</dbReference>
<dbReference type="Gene3D" id="3.30.40.10">
    <property type="entry name" value="Zinc/RING finger domain, C3HC4 (zinc finger)"/>
    <property type="match status" value="1"/>
</dbReference>
<accession>A0A0W4ZG60</accession>
<dbReference type="Proteomes" id="UP000054454">
    <property type="component" value="Unassembled WGS sequence"/>
</dbReference>
<dbReference type="AlphaFoldDB" id="A0A0W4ZG60"/>
<dbReference type="GO" id="GO:0033768">
    <property type="term" value="C:SUMO-targeted ubiquitin ligase complex"/>
    <property type="evidence" value="ECO:0007669"/>
    <property type="project" value="TreeGrafter"/>
</dbReference>
<dbReference type="GO" id="GO:0008270">
    <property type="term" value="F:zinc ion binding"/>
    <property type="evidence" value="ECO:0007669"/>
    <property type="project" value="UniProtKB-KW"/>
</dbReference>
<dbReference type="GO" id="GO:0140082">
    <property type="term" value="F:SUMO-ubiquitin ligase activity"/>
    <property type="evidence" value="ECO:0007669"/>
    <property type="project" value="TreeGrafter"/>
</dbReference>
<evidence type="ECO:0000256" key="4">
    <source>
        <dbReference type="PROSITE-ProRule" id="PRU00175"/>
    </source>
</evidence>
<organism evidence="6 7">
    <name type="scientific">Pneumocystis carinii (strain B80)</name>
    <name type="common">Rat pneumocystis pneumonia agent</name>
    <name type="synonym">Pneumocystis carinii f. sp. carinii</name>
    <dbReference type="NCBI Taxonomy" id="1408658"/>
    <lineage>
        <taxon>Eukaryota</taxon>
        <taxon>Fungi</taxon>
        <taxon>Dikarya</taxon>
        <taxon>Ascomycota</taxon>
        <taxon>Taphrinomycotina</taxon>
        <taxon>Pneumocystomycetes</taxon>
        <taxon>Pneumocystaceae</taxon>
        <taxon>Pneumocystis</taxon>
    </lineage>
</organism>
<name>A0A0W4ZG60_PNEC8</name>
<dbReference type="PANTHER" id="PTHR47094">
    <property type="entry name" value="ELFLESS, ISOFORM B"/>
    <property type="match status" value="1"/>
</dbReference>
<evidence type="ECO:0000313" key="7">
    <source>
        <dbReference type="Proteomes" id="UP000054454"/>
    </source>
</evidence>
<keyword evidence="7" id="KW-1185">Reference proteome</keyword>
<evidence type="ECO:0000313" key="6">
    <source>
        <dbReference type="EMBL" id="KTW27372.1"/>
    </source>
</evidence>
<evidence type="ECO:0000256" key="2">
    <source>
        <dbReference type="ARBA" id="ARBA00022771"/>
    </source>
</evidence>
<dbReference type="InterPro" id="IPR049627">
    <property type="entry name" value="SLX8"/>
</dbReference>
<dbReference type="GO" id="GO:0006511">
    <property type="term" value="P:ubiquitin-dependent protein catabolic process"/>
    <property type="evidence" value="ECO:0007669"/>
    <property type="project" value="TreeGrafter"/>
</dbReference>
<dbReference type="InterPro" id="IPR001841">
    <property type="entry name" value="Znf_RING"/>
</dbReference>
<keyword evidence="1" id="KW-0479">Metal-binding</keyword>
<reference evidence="7" key="1">
    <citation type="journal article" date="2016" name="Nat. Commun.">
        <title>Genome analysis of three Pneumocystis species reveals adaptation mechanisms to life exclusively in mammalian hosts.</title>
        <authorList>
            <person name="Ma L."/>
            <person name="Chen Z."/>
            <person name="Huang D.W."/>
            <person name="Kutty G."/>
            <person name="Ishihara M."/>
            <person name="Wang H."/>
            <person name="Abouelleil A."/>
            <person name="Bishop L."/>
            <person name="Davey E."/>
            <person name="Deng R."/>
            <person name="Deng X."/>
            <person name="Fan L."/>
            <person name="Fantoni G."/>
            <person name="Fitzgerald M."/>
            <person name="Gogineni E."/>
            <person name="Goldberg J.M."/>
            <person name="Handley G."/>
            <person name="Hu X."/>
            <person name="Huber C."/>
            <person name="Jiao X."/>
            <person name="Jones K."/>
            <person name="Levin J.Z."/>
            <person name="Liu Y."/>
            <person name="Macdonald P."/>
            <person name="Melnikov A."/>
            <person name="Raley C."/>
            <person name="Sassi M."/>
            <person name="Sherman B.T."/>
            <person name="Song X."/>
            <person name="Sykes S."/>
            <person name="Tran B."/>
            <person name="Walsh L."/>
            <person name="Xia Y."/>
            <person name="Yang J."/>
            <person name="Young S."/>
            <person name="Zeng Q."/>
            <person name="Zheng X."/>
            <person name="Stephens R."/>
            <person name="Nusbaum C."/>
            <person name="Birren B.W."/>
            <person name="Azadi P."/>
            <person name="Lempicki R.A."/>
            <person name="Cuomo C.A."/>
            <person name="Kovacs J.A."/>
        </authorList>
    </citation>
    <scope>NUCLEOTIDE SEQUENCE [LARGE SCALE GENOMIC DNA]</scope>
    <source>
        <strain evidence="7">B80</strain>
    </source>
</reference>
<dbReference type="InterPro" id="IPR013083">
    <property type="entry name" value="Znf_RING/FYVE/PHD"/>
</dbReference>
<proteinExistence type="predicted"/>
<gene>
    <name evidence="6" type="ORF">T552_02351</name>
</gene>
<protein>
    <recommendedName>
        <fullName evidence="5">RING-type domain-containing protein</fullName>
    </recommendedName>
</protein>
<dbReference type="Pfam" id="PF13920">
    <property type="entry name" value="zf-C3HC4_3"/>
    <property type="match status" value="1"/>
</dbReference>
<dbReference type="InterPro" id="IPR017907">
    <property type="entry name" value="Znf_RING_CS"/>
</dbReference>
<dbReference type="PROSITE" id="PS00518">
    <property type="entry name" value="ZF_RING_1"/>
    <property type="match status" value="1"/>
</dbReference>
<dbReference type="EMBL" id="LFVZ01000010">
    <property type="protein sequence ID" value="KTW27372.1"/>
    <property type="molecule type" value="Genomic_DNA"/>
</dbReference>
<dbReference type="RefSeq" id="XP_018225414.1">
    <property type="nucleotide sequence ID" value="XM_018370896.1"/>
</dbReference>